<protein>
    <submittedName>
        <fullName evidence="1">Uncharacterized protein</fullName>
    </submittedName>
</protein>
<name>A0A0A9AR21_ARUDO</name>
<organism evidence="1">
    <name type="scientific">Arundo donax</name>
    <name type="common">Giant reed</name>
    <name type="synonym">Donax arundinaceus</name>
    <dbReference type="NCBI Taxonomy" id="35708"/>
    <lineage>
        <taxon>Eukaryota</taxon>
        <taxon>Viridiplantae</taxon>
        <taxon>Streptophyta</taxon>
        <taxon>Embryophyta</taxon>
        <taxon>Tracheophyta</taxon>
        <taxon>Spermatophyta</taxon>
        <taxon>Magnoliopsida</taxon>
        <taxon>Liliopsida</taxon>
        <taxon>Poales</taxon>
        <taxon>Poaceae</taxon>
        <taxon>PACMAD clade</taxon>
        <taxon>Arundinoideae</taxon>
        <taxon>Arundineae</taxon>
        <taxon>Arundo</taxon>
    </lineage>
</organism>
<evidence type="ECO:0000313" key="1">
    <source>
        <dbReference type="EMBL" id="JAD54179.1"/>
    </source>
</evidence>
<sequence>MEVANESIRGCDHENLSYFLEKLGIEGDMSFIFPRIMSFVSFVQYRVESFLVASWFSTVAFTYVRNL</sequence>
<dbReference type="AlphaFoldDB" id="A0A0A9AR21"/>
<dbReference type="EMBL" id="GBRH01243716">
    <property type="protein sequence ID" value="JAD54179.1"/>
    <property type="molecule type" value="Transcribed_RNA"/>
</dbReference>
<accession>A0A0A9AR21</accession>
<proteinExistence type="predicted"/>
<reference evidence="1" key="2">
    <citation type="journal article" date="2015" name="Data Brief">
        <title>Shoot transcriptome of the giant reed, Arundo donax.</title>
        <authorList>
            <person name="Barrero R.A."/>
            <person name="Guerrero F.D."/>
            <person name="Moolhuijzen P."/>
            <person name="Goolsby J.A."/>
            <person name="Tidwell J."/>
            <person name="Bellgard S.E."/>
            <person name="Bellgard M.I."/>
        </authorList>
    </citation>
    <scope>NUCLEOTIDE SEQUENCE</scope>
    <source>
        <tissue evidence="1">Shoot tissue taken approximately 20 cm above the soil surface</tissue>
    </source>
</reference>
<reference evidence="1" key="1">
    <citation type="submission" date="2014-09" db="EMBL/GenBank/DDBJ databases">
        <authorList>
            <person name="Magalhaes I.L.F."/>
            <person name="Oliveira U."/>
            <person name="Santos F.R."/>
            <person name="Vidigal T.H.D.A."/>
            <person name="Brescovit A.D."/>
            <person name="Santos A.J."/>
        </authorList>
    </citation>
    <scope>NUCLEOTIDE SEQUENCE</scope>
    <source>
        <tissue evidence="1">Shoot tissue taken approximately 20 cm above the soil surface</tissue>
    </source>
</reference>